<keyword evidence="7" id="KW-0325">Glycoprotein</keyword>
<evidence type="ECO:0000256" key="6">
    <source>
        <dbReference type="ARBA" id="ARBA00023026"/>
    </source>
</evidence>
<accession>G3J3D4</accession>
<evidence type="ECO:0000259" key="11">
    <source>
        <dbReference type="PROSITE" id="PS51910"/>
    </source>
</evidence>
<dbReference type="PROSITE" id="PS51910">
    <property type="entry name" value="GH18_2"/>
    <property type="match status" value="1"/>
</dbReference>
<feature type="disulfide bond" evidence="9">
    <location>
        <begin position="139"/>
        <end position="151"/>
    </location>
</feature>
<dbReference type="GeneID" id="18162353"/>
<dbReference type="HOGENOM" id="CLU_001837_3_1_1"/>
<evidence type="ECO:0000256" key="1">
    <source>
        <dbReference type="ARBA" id="ARBA00008682"/>
    </source>
</evidence>
<evidence type="ECO:0000256" key="3">
    <source>
        <dbReference type="ARBA" id="ARBA00022669"/>
    </source>
</evidence>
<dbReference type="VEuPathDB" id="FungiDB:CCM_00318"/>
<dbReference type="InterPro" id="IPR053214">
    <property type="entry name" value="LysM12-like"/>
</dbReference>
<feature type="domain" description="GH18" evidence="11">
    <location>
        <begin position="184"/>
        <end position="546"/>
    </location>
</feature>
<dbReference type="PANTHER" id="PTHR47700:SF2">
    <property type="entry name" value="CHITINASE"/>
    <property type="match status" value="1"/>
</dbReference>
<evidence type="ECO:0000313" key="13">
    <source>
        <dbReference type="Proteomes" id="UP000001610"/>
    </source>
</evidence>
<comment type="caution">
    <text evidence="9">Lacks conserved residue(s) required for the propagation of feature annotation.</text>
</comment>
<evidence type="ECO:0000256" key="7">
    <source>
        <dbReference type="ARBA" id="ARBA00023180"/>
    </source>
</evidence>
<dbReference type="SMART" id="SM00270">
    <property type="entry name" value="ChtBD1"/>
    <property type="match status" value="2"/>
</dbReference>
<dbReference type="InterPro" id="IPR018371">
    <property type="entry name" value="Chitin-binding_1_CS"/>
</dbReference>
<dbReference type="OrthoDB" id="73875at2759"/>
<evidence type="ECO:0000259" key="10">
    <source>
        <dbReference type="PROSITE" id="PS50941"/>
    </source>
</evidence>
<dbReference type="FunFam" id="3.10.50.10:FF:000003">
    <property type="entry name" value="Class V chitinase CHIT5b"/>
    <property type="match status" value="1"/>
</dbReference>
<dbReference type="GO" id="GO:0005975">
    <property type="term" value="P:carbohydrate metabolic process"/>
    <property type="evidence" value="ECO:0007669"/>
    <property type="project" value="InterPro"/>
</dbReference>
<keyword evidence="8" id="KW-0326">Glycosidase</keyword>
<dbReference type="EC" id="3.2.1.14" evidence="2"/>
<name>G3J3D4_CORMM</name>
<dbReference type="CDD" id="cd06921">
    <property type="entry name" value="ChtBD1_GH19_hevein"/>
    <property type="match status" value="1"/>
</dbReference>
<keyword evidence="9" id="KW-1015">Disulfide bond</keyword>
<feature type="domain" description="Chitin-binding type-1" evidence="10">
    <location>
        <begin position="125"/>
        <end position="170"/>
    </location>
</feature>
<evidence type="ECO:0000256" key="4">
    <source>
        <dbReference type="ARBA" id="ARBA00022729"/>
    </source>
</evidence>
<evidence type="ECO:0000256" key="2">
    <source>
        <dbReference type="ARBA" id="ARBA00012729"/>
    </source>
</evidence>
<protein>
    <recommendedName>
        <fullName evidence="2">chitinase</fullName>
        <ecNumber evidence="2">3.2.1.14</ecNumber>
    </recommendedName>
</protein>
<dbReference type="Gene3D" id="3.30.60.10">
    <property type="entry name" value="Endochitinase-like"/>
    <property type="match status" value="1"/>
</dbReference>
<dbReference type="PROSITE" id="PS50941">
    <property type="entry name" value="CHIT_BIND_I_2"/>
    <property type="match status" value="1"/>
</dbReference>
<evidence type="ECO:0000313" key="12">
    <source>
        <dbReference type="EMBL" id="EGX95664.1"/>
    </source>
</evidence>
<dbReference type="KEGG" id="cmt:CCM_00318"/>
<dbReference type="Pfam" id="PF00187">
    <property type="entry name" value="Chitin_bind_1"/>
    <property type="match status" value="1"/>
</dbReference>
<dbReference type="InterPro" id="IPR029070">
    <property type="entry name" value="Chitinase_insertion_sf"/>
</dbReference>
<feature type="disulfide bond" evidence="9">
    <location>
        <begin position="144"/>
        <end position="158"/>
    </location>
</feature>
<dbReference type="InterPro" id="IPR011583">
    <property type="entry name" value="Chitinase_II/V-like_cat"/>
</dbReference>
<keyword evidence="4" id="KW-0732">Signal</keyword>
<evidence type="ECO:0000256" key="8">
    <source>
        <dbReference type="ARBA" id="ARBA00023295"/>
    </source>
</evidence>
<dbReference type="InterPro" id="IPR001002">
    <property type="entry name" value="Chitin-bd_1"/>
</dbReference>
<keyword evidence="5" id="KW-0378">Hydrolase</keyword>
<dbReference type="Pfam" id="PF00704">
    <property type="entry name" value="Glyco_hydro_18"/>
    <property type="match status" value="1"/>
</dbReference>
<dbReference type="Gene3D" id="3.10.50.10">
    <property type="match status" value="1"/>
</dbReference>
<dbReference type="Gene3D" id="3.20.20.80">
    <property type="entry name" value="Glycosidases"/>
    <property type="match status" value="1"/>
</dbReference>
<dbReference type="RefSeq" id="XP_006665541.1">
    <property type="nucleotide sequence ID" value="XM_006665478.1"/>
</dbReference>
<feature type="disulfide bond" evidence="9">
    <location>
        <begin position="164"/>
        <end position="168"/>
    </location>
</feature>
<gene>
    <name evidence="12" type="ORF">CCM_00318</name>
</gene>
<dbReference type="STRING" id="983644.G3J3D4"/>
<sequence>MAPPNGRLASKTSKTSKLAITLLIFSITLAFFLALPSFGRSPASSKITPVRRQNESAEPVSALLYDEYSEHNNTLVRRIDPYKCTKDIPCHTKACCGSFGADGVGTCGFGPTFCGSDCASQCDAKPECGQYAVPAGKTCPLNVCCSKFGFCGTTSLFCDTSEGCQSNCGTPAVPPGKSAKPVTHRVIGYYEAWSARRECYPFPPAAIPIEGLTHLNFAFGYIAPSSYEVTPMDGATPASLFTQTADVRSLKSGLSDLKVYISLGGWTFSDNGTDTQPLFSEIASTESNRKKFANNLVDFMKKYGFDGVDIDWDRYPGAPDRGGEEHDTSNFVALLKTLKETFDASIHGPYGLTFTIPSSYWYLRWFDVPGMLKYADWTNIMSYDLHGVWDKENPIGSIVQSHTNLTEIKLSMELLWRNNVAPEQVVLGLGFYGRSFQLQDKSCSTPGCEFAGAAEPGSCTKNGGTLAYFEIQDIIKDQNPKVIHDKAAASKYFVYGRDQWVSFDDADTFTQKVDYANSVGLGGLMIWSVDQDDKEFSAMQGLLGMSLQSYSVLLKRAETTDAGKWTSLNGQKCVMSDCGVPAQCPDGYGMAPGGEGFEDDCGSSKFRIICCPLNSMPESCLWRGGEGTSGRPSCHGQCHVGETTLFHSRHATKNCLRPGWQAFCCTAQTWAHQIAACKYSKCRGSCGDTDDTKGMKKVASISDDCIFGYKEICCPPDAAFENCHWVGKGSCDDNECADNDVQLALDPFGDNQNRCGLNRKKVLCCNTPKNLNPFLPVSLDKVFPTMPPETDYPQFDLQALGATNPVTIDLDHNVFGMVIIVGPASTVHTLRRSDGSDAYVLDCPKIKQEGLSRIRLVCEDGGPDSSCNKIHLDGAQGTIIRLPAGCGPGHYAVLHSARDVSQISTLPGNVARSVPANRTIVELEVSHDFSKVKRDAGDIFVRIDYSNSNQYWSKIVQGDPIKHKRGMAPDLHKRFYSSASSDWKDKFDSLRNLQQPSSLNSNGQLSKDNIKVTLSGEQKEKCTAKGDDGFLNMDIAGKMYEDLEFGFTFVGTIAPTFHIEEANGYYDTSISFNAQLTFDGKGSLDIPAGLESQKLFHSPVSAWGFSHPGICDFGPTVNVEVAMTGKGNIDAKFTAAFSIANSNAVTDSLPTGTGPHDGGVFNKLVSNAWSGDLSLPTKLQPHSIKKARAASPGTGSTILALRLRTISQMKLDLDFYGQKSVATDTQFNQTIESLFRISRESNGDAIVAFSNDQATVESFTTGDLPWGDDDSQRVVGRGDALVLHSGTSTPPARSAPDVEGYPIFGGHDIMSCSDGTGNGGGGSHLDTCVCWNYLDRYDRSLDLDPDTGAPYENVNLRRRRRMRMNDLLFADPLLALNPDTGKPYDEGLITELLEGRAPIQYGSAENYAVTGPSGRRWNVRMGRYPQGRDGDSLNQLNPQAGRYDAEDCYDCSNIAVTSSSTNPDIRVVTEHINERQTEPRAQEFMMNAQTRRGDGSLERSAYPAIPERFLDDNSHLHEDYSTWDPNGPYGNRGRPIDEITNAYGSDTNPGVLVNTEAVLNGIKARMWVGNQPMSDSLWNENGFNLEDPQRSNAAISYIRATMQVVVYLNDAVVNDNWAHIIQDVVDAYRRYAERVQAVDGVTIHPAEMYQEYVLNVVIHNLEDTDRWMLRRIEQLRSVWRNSNHPEAQGVLDQLQETEDQVEELLIDMSRLPLD</sequence>
<dbReference type="InterPro" id="IPR001223">
    <property type="entry name" value="Glyco_hydro18_cat"/>
</dbReference>
<dbReference type="PANTHER" id="PTHR47700">
    <property type="entry name" value="V CHITINASE, PUTATIVE (AFU_ORTHOLOGUE AFUA_6G13720)-RELATED"/>
    <property type="match status" value="1"/>
</dbReference>
<comment type="similarity">
    <text evidence="1">Belongs to the glycosyl hydrolase 18 family. Chitinase class V subfamily.</text>
</comment>
<dbReference type="SUPFAM" id="SSF54556">
    <property type="entry name" value="Chitinase insertion domain"/>
    <property type="match status" value="1"/>
</dbReference>
<dbReference type="InParanoid" id="G3J3D4"/>
<dbReference type="GO" id="GO:0008843">
    <property type="term" value="F:endochitinase activity"/>
    <property type="evidence" value="ECO:0007669"/>
    <property type="project" value="UniProtKB-EC"/>
</dbReference>
<dbReference type="SUPFAM" id="SSF57016">
    <property type="entry name" value="Plant lectins/antimicrobial peptides"/>
    <property type="match status" value="1"/>
</dbReference>
<keyword evidence="3 9" id="KW-0147">Chitin-binding</keyword>
<dbReference type="OMA" id="CHWIGKG"/>
<organism evidence="12 13">
    <name type="scientific">Cordyceps militaris (strain CM01)</name>
    <name type="common">Caterpillar fungus</name>
    <dbReference type="NCBI Taxonomy" id="983644"/>
    <lineage>
        <taxon>Eukaryota</taxon>
        <taxon>Fungi</taxon>
        <taxon>Dikarya</taxon>
        <taxon>Ascomycota</taxon>
        <taxon>Pezizomycotina</taxon>
        <taxon>Sordariomycetes</taxon>
        <taxon>Hypocreomycetidae</taxon>
        <taxon>Hypocreales</taxon>
        <taxon>Cordycipitaceae</taxon>
        <taxon>Cordyceps</taxon>
    </lineage>
</organism>
<keyword evidence="13" id="KW-1185">Reference proteome</keyword>
<reference evidence="12 13" key="1">
    <citation type="journal article" date="2011" name="Genome Biol.">
        <title>Genome sequence of the insect pathogenic fungus Cordyceps militaris, a valued traditional Chinese medicine.</title>
        <authorList>
            <person name="Zheng P."/>
            <person name="Xia Y."/>
            <person name="Xiao G."/>
            <person name="Xiong C."/>
            <person name="Hu X."/>
            <person name="Zhang S."/>
            <person name="Zheng H."/>
            <person name="Huang Y."/>
            <person name="Zhou Y."/>
            <person name="Wang S."/>
            <person name="Zhao G.P."/>
            <person name="Liu X."/>
            <person name="St Leger R.J."/>
            <person name="Wang C."/>
        </authorList>
    </citation>
    <scope>NUCLEOTIDE SEQUENCE [LARGE SCALE GENOMIC DNA]</scope>
    <source>
        <strain evidence="12 13">CM01</strain>
    </source>
</reference>
<dbReference type="PROSITE" id="PS00026">
    <property type="entry name" value="CHIT_BIND_I_1"/>
    <property type="match status" value="1"/>
</dbReference>
<dbReference type="SMART" id="SM00636">
    <property type="entry name" value="Glyco_18"/>
    <property type="match status" value="1"/>
</dbReference>
<evidence type="ECO:0000256" key="9">
    <source>
        <dbReference type="PROSITE-ProRule" id="PRU00261"/>
    </source>
</evidence>
<dbReference type="InterPro" id="IPR017853">
    <property type="entry name" value="GH"/>
</dbReference>
<dbReference type="InterPro" id="IPR036861">
    <property type="entry name" value="Endochitinase-like_sf"/>
</dbReference>
<dbReference type="Proteomes" id="UP000001610">
    <property type="component" value="Unassembled WGS sequence"/>
</dbReference>
<dbReference type="GO" id="GO:0008061">
    <property type="term" value="F:chitin binding"/>
    <property type="evidence" value="ECO:0007669"/>
    <property type="project" value="UniProtKB-UniRule"/>
</dbReference>
<proteinExistence type="inferred from homology"/>
<evidence type="ECO:0000256" key="5">
    <source>
        <dbReference type="ARBA" id="ARBA00022801"/>
    </source>
</evidence>
<keyword evidence="6" id="KW-0843">Virulence</keyword>
<dbReference type="SUPFAM" id="SSF51445">
    <property type="entry name" value="(Trans)glycosidases"/>
    <property type="match status" value="1"/>
</dbReference>
<dbReference type="EMBL" id="JH126399">
    <property type="protein sequence ID" value="EGX95664.1"/>
    <property type="molecule type" value="Genomic_DNA"/>
</dbReference>
<dbReference type="eggNOG" id="KOG2806">
    <property type="taxonomic scope" value="Eukaryota"/>
</dbReference>